<sequence>MKTYFLIDGTNNNKVVNEFDSQEEAMAYVDAKEHSENWENSWETFDDYKDEFYTIDSDEMNEAVRTQGSRKRNYWN</sequence>
<accession>I6RTF2</accession>
<protein>
    <submittedName>
        <fullName evidence="1">Uncharacterized protein</fullName>
    </submittedName>
</protein>
<dbReference type="OrthoDB" id="34540at10239"/>
<evidence type="ECO:0000313" key="2">
    <source>
        <dbReference type="Proteomes" id="UP000002819"/>
    </source>
</evidence>
<dbReference type="Proteomes" id="UP000002819">
    <property type="component" value="Segment"/>
</dbReference>
<dbReference type="EMBL" id="JQ823123">
    <property type="protein sequence ID" value="AFM54773.1"/>
    <property type="molecule type" value="Genomic_DNA"/>
</dbReference>
<dbReference type="KEGG" id="vg:13405392"/>
<gene>
    <name evidence="1" type="ORF">P12024L_53</name>
</gene>
<name>I6RTF2_9CAUD</name>
<reference evidence="1 2" key="1">
    <citation type="journal article" date="2012" name="J. Virol.">
        <title>Complete Genome Sequences of Two Persicivirga Bacteriophages, P12024S and P12024L.</title>
        <authorList>
            <person name="Kang I."/>
            <person name="Jang H."/>
            <person name="Cho J.C."/>
        </authorList>
    </citation>
    <scope>NUCLEOTIDE SEQUENCE [LARGE SCALE GENOMIC DNA]</scope>
</reference>
<dbReference type="RefSeq" id="YP_006560452.1">
    <property type="nucleotide sequence ID" value="NC_018272.1"/>
</dbReference>
<proteinExistence type="predicted"/>
<dbReference type="GeneID" id="13405392"/>
<organism evidence="1 2">
    <name type="scientific">Nonlabens phage P12024L</name>
    <dbReference type="NCBI Taxonomy" id="1168479"/>
    <lineage>
        <taxon>Viruses</taxon>
        <taxon>Duplodnaviria</taxon>
        <taxon>Heunggongvirae</taxon>
        <taxon>Uroviricota</taxon>
        <taxon>Caudoviricetes</taxon>
        <taxon>Inhavirus</taxon>
        <taxon>Inhavirus P12024L</taxon>
    </lineage>
</organism>
<keyword evidence="2" id="KW-1185">Reference proteome</keyword>
<evidence type="ECO:0000313" key="1">
    <source>
        <dbReference type="EMBL" id="AFM54773.1"/>
    </source>
</evidence>